<proteinExistence type="inferred from homology"/>
<dbReference type="Gene3D" id="3.50.50.60">
    <property type="entry name" value="FAD/NAD(P)-binding domain"/>
    <property type="match status" value="3"/>
</dbReference>
<evidence type="ECO:0008006" key="11">
    <source>
        <dbReference type="Google" id="ProtNLM"/>
    </source>
</evidence>
<feature type="compositionally biased region" description="Basic and acidic residues" evidence="8">
    <location>
        <begin position="738"/>
        <end position="748"/>
    </location>
</feature>
<keyword evidence="6" id="KW-0560">Oxidoreductase</keyword>
<dbReference type="EMBL" id="QWIT01000008">
    <property type="protein sequence ID" value="RMZ35245.1"/>
    <property type="molecule type" value="Genomic_DNA"/>
</dbReference>
<accession>A0A3M7JC56</accession>
<name>A0A3M7JC56_HORWE</name>
<dbReference type="PANTHER" id="PTHR43098">
    <property type="entry name" value="L-ORNITHINE N(5)-MONOOXYGENASE-RELATED"/>
    <property type="match status" value="1"/>
</dbReference>
<dbReference type="SUPFAM" id="SSF51905">
    <property type="entry name" value="FAD/NAD(P)-binding domain"/>
    <property type="match status" value="2"/>
</dbReference>
<protein>
    <recommendedName>
        <fullName evidence="11">FAD/NAD(P)-binding domain-containing protein</fullName>
    </recommendedName>
</protein>
<dbReference type="VEuPathDB" id="FungiDB:BTJ68_13559"/>
<evidence type="ECO:0000256" key="6">
    <source>
        <dbReference type="ARBA" id="ARBA00023002"/>
    </source>
</evidence>
<dbReference type="PANTHER" id="PTHR43098:SF3">
    <property type="entry name" value="L-ORNITHINE N(5)-MONOOXYGENASE-RELATED"/>
    <property type="match status" value="1"/>
</dbReference>
<evidence type="ECO:0000313" key="9">
    <source>
        <dbReference type="EMBL" id="RMZ35245.1"/>
    </source>
</evidence>
<evidence type="ECO:0000256" key="1">
    <source>
        <dbReference type="ARBA" id="ARBA00001974"/>
    </source>
</evidence>
<dbReference type="GO" id="GO:0050661">
    <property type="term" value="F:NADP binding"/>
    <property type="evidence" value="ECO:0007669"/>
    <property type="project" value="InterPro"/>
</dbReference>
<dbReference type="Proteomes" id="UP000281677">
    <property type="component" value="Unassembled WGS sequence"/>
</dbReference>
<evidence type="ECO:0000256" key="4">
    <source>
        <dbReference type="ARBA" id="ARBA00022827"/>
    </source>
</evidence>
<evidence type="ECO:0000256" key="7">
    <source>
        <dbReference type="ARBA" id="ARBA00023033"/>
    </source>
</evidence>
<keyword evidence="3" id="KW-0285">Flavoprotein</keyword>
<keyword evidence="4" id="KW-0274">FAD</keyword>
<dbReference type="Pfam" id="PF00743">
    <property type="entry name" value="FMO-like"/>
    <property type="match status" value="1"/>
</dbReference>
<dbReference type="InterPro" id="IPR036188">
    <property type="entry name" value="FAD/NAD-bd_sf"/>
</dbReference>
<reference evidence="9 10" key="1">
    <citation type="journal article" date="2018" name="BMC Genomics">
        <title>Genomic evidence for intraspecific hybridization in a clonal and extremely halotolerant yeast.</title>
        <authorList>
            <person name="Gostincar C."/>
            <person name="Stajich J.E."/>
            <person name="Zupancic J."/>
            <person name="Zalar P."/>
            <person name="Gunde-Cimerman N."/>
        </authorList>
    </citation>
    <scope>NUCLEOTIDE SEQUENCE [LARGE SCALE GENOMIC DNA]</scope>
    <source>
        <strain evidence="9 10">EXF-120</strain>
    </source>
</reference>
<evidence type="ECO:0000256" key="8">
    <source>
        <dbReference type="SAM" id="MobiDB-lite"/>
    </source>
</evidence>
<dbReference type="GO" id="GO:0004499">
    <property type="term" value="F:N,N-dimethylaniline monooxygenase activity"/>
    <property type="evidence" value="ECO:0007669"/>
    <property type="project" value="InterPro"/>
</dbReference>
<evidence type="ECO:0000256" key="3">
    <source>
        <dbReference type="ARBA" id="ARBA00022630"/>
    </source>
</evidence>
<evidence type="ECO:0000256" key="5">
    <source>
        <dbReference type="ARBA" id="ARBA00022857"/>
    </source>
</evidence>
<dbReference type="InterPro" id="IPR020946">
    <property type="entry name" value="Flavin_mOase-like"/>
</dbReference>
<keyword evidence="7" id="KW-0503">Monooxygenase</keyword>
<organism evidence="9 10">
    <name type="scientific">Hortaea werneckii</name>
    <name type="common">Black yeast</name>
    <name type="synonym">Cladosporium werneckii</name>
    <dbReference type="NCBI Taxonomy" id="91943"/>
    <lineage>
        <taxon>Eukaryota</taxon>
        <taxon>Fungi</taxon>
        <taxon>Dikarya</taxon>
        <taxon>Ascomycota</taxon>
        <taxon>Pezizomycotina</taxon>
        <taxon>Dothideomycetes</taxon>
        <taxon>Dothideomycetidae</taxon>
        <taxon>Mycosphaerellales</taxon>
        <taxon>Teratosphaeriaceae</taxon>
        <taxon>Hortaea</taxon>
    </lineage>
</organism>
<gene>
    <name evidence="9" type="ORF">D0859_00581</name>
</gene>
<feature type="region of interest" description="Disordered" evidence="8">
    <location>
        <begin position="330"/>
        <end position="350"/>
    </location>
</feature>
<feature type="compositionally biased region" description="Basic and acidic residues" evidence="8">
    <location>
        <begin position="332"/>
        <end position="343"/>
    </location>
</feature>
<feature type="region of interest" description="Disordered" evidence="8">
    <location>
        <begin position="710"/>
        <end position="748"/>
    </location>
</feature>
<evidence type="ECO:0000313" key="10">
    <source>
        <dbReference type="Proteomes" id="UP000281677"/>
    </source>
</evidence>
<dbReference type="OrthoDB" id="66881at2759"/>
<feature type="compositionally biased region" description="Basic residues" evidence="8">
    <location>
        <begin position="652"/>
        <end position="669"/>
    </location>
</feature>
<dbReference type="AlphaFoldDB" id="A0A3M7JC56"/>
<feature type="region of interest" description="Disordered" evidence="8">
    <location>
        <begin position="637"/>
        <end position="689"/>
    </location>
</feature>
<sequence length="898" mass="99264">MQRNLGSQTNASTNGHLNGDNEKHIELDACIVGAGFAGVYLLHLLRKEGFNAKIIEAGTGLGGIWHWNSYPGARVDSPYPVYALNIPEVYNTWHWSEKYPGEKELKRYFQHIDNVLDISKDTFLGCKVVAAGFDPSVDKWRIVCENGMKVTARFFLPCLGFAAKRYFPDWPGLEDKYKGYLCHSSFWPAEGVDMKGKKVAVVGTGATGIQISQEAARDAAELTCFVRTPNLCLPMRQGPVDQEESKKDLASLNEKLGTTRFGSAAGFIYGDPNKGVFDDIPEQREATLEAGWQYGGFKYLHLYNDMLTSQAANDEMYRFWAKKRRAQMKNPAKRDLLAPEDPPHPFAGKRPSLEQDYYEQMDKDHVTLVNVKQNPVREVVSNGIITSDGVLHEADIIAIATGFDSVTGGMKEIDITGLEGEKLNDKWKMGTFTYLGMSVANFPNMLYTYGPQSPTAYANGPSIVEPQDEWIVDVMRKMREQGKTRLNPEIEAEREWKGMVNAIHAMTLRDKVDGWYMGTNIPGKPREALNYAGGIPLYLKTIREAIQPEWKGFTVRQVLAGLGHPPAPHDASLRVCPGPLILITAALAADAAAHLPLISRDLLKPQHPIPSIPKVLDPIIRDQNLLRRGARHSLHADPLLHQPGIPRQRSIPTHRARHDPRHMRRRHTRAGQTLNHIPPADPRTDNLLPGGINIDTIPIIREGRLSTLHAHGTHRDGRPSAPAGIRRRRPTRIGGRVPRGDDDMHARLDGGFHRVRNRRHGAARGEGDGHDGPHELVPLLPFPALVRVDDIVDPGHDVGAIPAAIGIQRLDAEEIRVAGYAEDGARGRARHVRAVSVDVLHGVPVVGPDHFRAVGEDVVRRVHARVEDVDVGALAEVVRVARVGVGVVHGFGVAVDVG</sequence>
<comment type="cofactor">
    <cofactor evidence="1">
        <name>FAD</name>
        <dbReference type="ChEBI" id="CHEBI:57692"/>
    </cofactor>
</comment>
<keyword evidence="5" id="KW-0521">NADP</keyword>
<evidence type="ECO:0000256" key="2">
    <source>
        <dbReference type="ARBA" id="ARBA00010139"/>
    </source>
</evidence>
<dbReference type="GO" id="GO:0050660">
    <property type="term" value="F:flavin adenine dinucleotide binding"/>
    <property type="evidence" value="ECO:0007669"/>
    <property type="project" value="InterPro"/>
</dbReference>
<comment type="caution">
    <text evidence="9">The sequence shown here is derived from an EMBL/GenBank/DDBJ whole genome shotgun (WGS) entry which is preliminary data.</text>
</comment>
<dbReference type="InterPro" id="IPR050775">
    <property type="entry name" value="FAD-binding_Monooxygenases"/>
</dbReference>
<comment type="similarity">
    <text evidence="2">Belongs to the FAD-binding monooxygenase family.</text>
</comment>